<dbReference type="InterPro" id="IPR036388">
    <property type="entry name" value="WH-like_DNA-bd_sf"/>
</dbReference>
<keyword evidence="4 6" id="KW-0238">DNA-binding</keyword>
<dbReference type="InterPro" id="IPR013249">
    <property type="entry name" value="RNA_pol_sigma70_r4_t2"/>
</dbReference>
<dbReference type="AlphaFoldDB" id="A0A1H0GIK3"/>
<evidence type="ECO:0000313" key="10">
    <source>
        <dbReference type="Proteomes" id="UP000183200"/>
    </source>
</evidence>
<gene>
    <name evidence="9" type="ORF">SAMN05421820_111156</name>
</gene>
<dbReference type="InterPro" id="IPR013324">
    <property type="entry name" value="RNA_pol_sigma_r3/r4-like"/>
</dbReference>
<dbReference type="GO" id="GO:0006352">
    <property type="term" value="P:DNA-templated transcription initiation"/>
    <property type="evidence" value="ECO:0007669"/>
    <property type="project" value="InterPro"/>
</dbReference>
<evidence type="ECO:0000256" key="6">
    <source>
        <dbReference type="RuleBase" id="RU000716"/>
    </source>
</evidence>
<dbReference type="InterPro" id="IPR014284">
    <property type="entry name" value="RNA_pol_sigma-70_dom"/>
</dbReference>
<dbReference type="InterPro" id="IPR000838">
    <property type="entry name" value="RNA_pol_sigma70_ECF_CS"/>
</dbReference>
<evidence type="ECO:0000313" key="9">
    <source>
        <dbReference type="EMBL" id="SDO06767.1"/>
    </source>
</evidence>
<dbReference type="GO" id="GO:0016987">
    <property type="term" value="F:sigma factor activity"/>
    <property type="evidence" value="ECO:0007669"/>
    <property type="project" value="UniProtKB-KW"/>
</dbReference>
<organism evidence="9 10">
    <name type="scientific">Pedobacter steynii</name>
    <dbReference type="NCBI Taxonomy" id="430522"/>
    <lineage>
        <taxon>Bacteria</taxon>
        <taxon>Pseudomonadati</taxon>
        <taxon>Bacteroidota</taxon>
        <taxon>Sphingobacteriia</taxon>
        <taxon>Sphingobacteriales</taxon>
        <taxon>Sphingobacteriaceae</taxon>
        <taxon>Pedobacter</taxon>
    </lineage>
</organism>
<dbReference type="CDD" id="cd06171">
    <property type="entry name" value="Sigma70_r4"/>
    <property type="match status" value="1"/>
</dbReference>
<evidence type="ECO:0000259" key="7">
    <source>
        <dbReference type="Pfam" id="PF04542"/>
    </source>
</evidence>
<evidence type="ECO:0000259" key="8">
    <source>
        <dbReference type="Pfam" id="PF08281"/>
    </source>
</evidence>
<comment type="similarity">
    <text evidence="1 6">Belongs to the sigma-70 factor family. ECF subfamily.</text>
</comment>
<keyword evidence="2 6" id="KW-0805">Transcription regulation</keyword>
<feature type="domain" description="RNA polymerase sigma-70 region 2" evidence="7">
    <location>
        <begin position="22"/>
        <end position="82"/>
    </location>
</feature>
<dbReference type="PANTHER" id="PTHR43133:SF8">
    <property type="entry name" value="RNA POLYMERASE SIGMA FACTOR HI_1459-RELATED"/>
    <property type="match status" value="1"/>
</dbReference>
<evidence type="ECO:0000256" key="5">
    <source>
        <dbReference type="ARBA" id="ARBA00023163"/>
    </source>
</evidence>
<feature type="domain" description="RNA polymerase sigma factor 70 region 4 type 2" evidence="8">
    <location>
        <begin position="136"/>
        <end position="188"/>
    </location>
</feature>
<proteinExistence type="inferred from homology"/>
<evidence type="ECO:0000256" key="4">
    <source>
        <dbReference type="ARBA" id="ARBA00023125"/>
    </source>
</evidence>
<dbReference type="InterPro" id="IPR039425">
    <property type="entry name" value="RNA_pol_sigma-70-like"/>
</dbReference>
<dbReference type="EMBL" id="FNGY01000011">
    <property type="protein sequence ID" value="SDO06767.1"/>
    <property type="molecule type" value="Genomic_DNA"/>
</dbReference>
<dbReference type="PANTHER" id="PTHR43133">
    <property type="entry name" value="RNA POLYMERASE ECF-TYPE SIGMA FACTO"/>
    <property type="match status" value="1"/>
</dbReference>
<evidence type="ECO:0000256" key="3">
    <source>
        <dbReference type="ARBA" id="ARBA00023082"/>
    </source>
</evidence>
<dbReference type="PROSITE" id="PS01063">
    <property type="entry name" value="SIGMA70_ECF"/>
    <property type="match status" value="1"/>
</dbReference>
<dbReference type="InterPro" id="IPR013325">
    <property type="entry name" value="RNA_pol_sigma_r2"/>
</dbReference>
<dbReference type="SUPFAM" id="SSF88659">
    <property type="entry name" value="Sigma3 and sigma4 domains of RNA polymerase sigma factors"/>
    <property type="match status" value="1"/>
</dbReference>
<name>A0A1H0GIK3_9SPHI</name>
<keyword evidence="10" id="KW-1185">Reference proteome</keyword>
<dbReference type="Pfam" id="PF08281">
    <property type="entry name" value="Sigma70_r4_2"/>
    <property type="match status" value="1"/>
</dbReference>
<keyword evidence="3 6" id="KW-0731">Sigma factor</keyword>
<dbReference type="OrthoDB" id="9782108at2"/>
<dbReference type="Pfam" id="PF04542">
    <property type="entry name" value="Sigma70_r2"/>
    <property type="match status" value="1"/>
</dbReference>
<dbReference type="Proteomes" id="UP000183200">
    <property type="component" value="Unassembled WGS sequence"/>
</dbReference>
<protein>
    <recommendedName>
        <fullName evidence="6">RNA polymerase sigma factor</fullName>
    </recommendedName>
</protein>
<dbReference type="RefSeq" id="WP_074611917.1">
    <property type="nucleotide sequence ID" value="NZ_FNGY01000011.1"/>
</dbReference>
<dbReference type="NCBIfam" id="TIGR02937">
    <property type="entry name" value="sigma70-ECF"/>
    <property type="match status" value="1"/>
</dbReference>
<sequence length="199" mass="23223">MEPSTHTSGRAKMIRSWVVLYFDSLYSWAFYKTSSKESAEDLVQDTFLVALKSIDQFEGKSDPKSWLFGILRHKVMDYHRQKYKNPGIVALAAIEGRTEALFGTLFNTHEEWNATESPQPWQEEPAHLLDNPDFNEALQDCLKKLPLNWFSAIQLKFLEEKKPDQVCQELGVTPTNYWQIIHRAKLQLRKCIQINWFNG</sequence>
<evidence type="ECO:0000256" key="2">
    <source>
        <dbReference type="ARBA" id="ARBA00023015"/>
    </source>
</evidence>
<dbReference type="InterPro" id="IPR007627">
    <property type="entry name" value="RNA_pol_sigma70_r2"/>
</dbReference>
<keyword evidence="5 6" id="KW-0804">Transcription</keyword>
<dbReference type="GO" id="GO:0003677">
    <property type="term" value="F:DNA binding"/>
    <property type="evidence" value="ECO:0007669"/>
    <property type="project" value="UniProtKB-KW"/>
</dbReference>
<reference evidence="10" key="1">
    <citation type="submission" date="2016-10" db="EMBL/GenBank/DDBJ databases">
        <authorList>
            <person name="Varghese N."/>
            <person name="Submissions S."/>
        </authorList>
    </citation>
    <scope>NUCLEOTIDE SEQUENCE [LARGE SCALE GENOMIC DNA]</scope>
    <source>
        <strain evidence="10">DSM 19110</strain>
    </source>
</reference>
<dbReference type="Gene3D" id="1.10.1740.10">
    <property type="match status" value="1"/>
</dbReference>
<dbReference type="Gene3D" id="1.10.10.10">
    <property type="entry name" value="Winged helix-like DNA-binding domain superfamily/Winged helix DNA-binding domain"/>
    <property type="match status" value="1"/>
</dbReference>
<dbReference type="SUPFAM" id="SSF88946">
    <property type="entry name" value="Sigma2 domain of RNA polymerase sigma factors"/>
    <property type="match status" value="1"/>
</dbReference>
<accession>A0A1H0GIK3</accession>
<evidence type="ECO:0000256" key="1">
    <source>
        <dbReference type="ARBA" id="ARBA00010641"/>
    </source>
</evidence>